<accession>N9RJN6</accession>
<dbReference type="RefSeq" id="WP_005203930.1">
    <property type="nucleotide sequence ID" value="NZ_KB850072.1"/>
</dbReference>
<evidence type="ECO:0000313" key="2">
    <source>
        <dbReference type="Proteomes" id="UP000013084"/>
    </source>
</evidence>
<proteinExistence type="predicted"/>
<dbReference type="AlphaFoldDB" id="N9RJN6"/>
<keyword evidence="2" id="KW-1185">Reference proteome</keyword>
<name>N9RJN6_9GAMM</name>
<dbReference type="Proteomes" id="UP000013084">
    <property type="component" value="Unassembled WGS sequence"/>
</dbReference>
<protein>
    <submittedName>
        <fullName evidence="1">Uncharacterized protein</fullName>
    </submittedName>
</protein>
<dbReference type="PATRIC" id="fig|1217700.3.peg.2498"/>
<organism evidence="1 2">
    <name type="scientific">Acinetobacter higginsii</name>
    <dbReference type="NCBI Taxonomy" id="70347"/>
    <lineage>
        <taxon>Bacteria</taxon>
        <taxon>Pseudomonadati</taxon>
        <taxon>Pseudomonadota</taxon>
        <taxon>Gammaproteobacteria</taxon>
        <taxon>Moraxellales</taxon>
        <taxon>Moraxellaceae</taxon>
        <taxon>Acinetobacter</taxon>
    </lineage>
</organism>
<reference evidence="1 2" key="1">
    <citation type="submission" date="2013-02" db="EMBL/GenBank/DDBJ databases">
        <title>The Genome Sequence of Acinetobacter sp. CIP 70.18.</title>
        <authorList>
            <consortium name="The Broad Institute Genome Sequencing Platform"/>
            <consortium name="The Broad Institute Genome Sequencing Center for Infectious Disease"/>
            <person name="Cerqueira G."/>
            <person name="Feldgarden M."/>
            <person name="Courvalin P."/>
            <person name="Perichon B."/>
            <person name="Grillot-Courvalin C."/>
            <person name="Clermont D."/>
            <person name="Rocha E."/>
            <person name="Yoon E.-J."/>
            <person name="Nemec A."/>
            <person name="Walker B."/>
            <person name="Young S.K."/>
            <person name="Zeng Q."/>
            <person name="Gargeya S."/>
            <person name="Fitzgerald M."/>
            <person name="Haas B."/>
            <person name="Abouelleil A."/>
            <person name="Alvarado L."/>
            <person name="Arachchi H.M."/>
            <person name="Berlin A.M."/>
            <person name="Chapman S.B."/>
            <person name="Dewar J."/>
            <person name="Goldberg J."/>
            <person name="Griggs A."/>
            <person name="Gujja S."/>
            <person name="Hansen M."/>
            <person name="Howarth C."/>
            <person name="Imamovic A."/>
            <person name="Larimer J."/>
            <person name="McCowan C."/>
            <person name="Murphy C."/>
            <person name="Neiman D."/>
            <person name="Pearson M."/>
            <person name="Priest M."/>
            <person name="Roberts A."/>
            <person name="Saif S."/>
            <person name="Shea T."/>
            <person name="Sisk P."/>
            <person name="Sykes S."/>
            <person name="Wortman J."/>
            <person name="Nusbaum C."/>
            <person name="Birren B."/>
        </authorList>
    </citation>
    <scope>NUCLEOTIDE SEQUENCE [LARGE SCALE GENOMIC DNA]</scope>
    <source>
        <strain evidence="1 2">CIP 70.18</strain>
    </source>
</reference>
<sequence>MKELSIAIVTCGFIAGSLHTTGWPEFLYVLFAILTASSTHLKG</sequence>
<evidence type="ECO:0000313" key="1">
    <source>
        <dbReference type="EMBL" id="ENX58174.1"/>
    </source>
</evidence>
<dbReference type="EMBL" id="APRN01000036">
    <property type="protein sequence ID" value="ENX58174.1"/>
    <property type="molecule type" value="Genomic_DNA"/>
</dbReference>
<gene>
    <name evidence="1" type="ORF">F902_02574</name>
</gene>
<comment type="caution">
    <text evidence="1">The sequence shown here is derived from an EMBL/GenBank/DDBJ whole genome shotgun (WGS) entry which is preliminary data.</text>
</comment>
<dbReference type="HOGENOM" id="CLU_3228278_0_0_6"/>